<dbReference type="EMBL" id="CP053418">
    <property type="protein sequence ID" value="QJW84990.1"/>
    <property type="molecule type" value="Genomic_DNA"/>
</dbReference>
<organism evidence="2 3">
    <name type="scientific">Ramlibacter terrae</name>
    <dbReference type="NCBI Taxonomy" id="2732511"/>
    <lineage>
        <taxon>Bacteria</taxon>
        <taxon>Pseudomonadati</taxon>
        <taxon>Pseudomonadota</taxon>
        <taxon>Betaproteobacteria</taxon>
        <taxon>Burkholderiales</taxon>
        <taxon>Comamonadaceae</taxon>
        <taxon>Ramlibacter</taxon>
    </lineage>
</organism>
<name>A0ABX6P4H3_9BURK</name>
<dbReference type="PANTHER" id="PTHR42705">
    <property type="entry name" value="BIFUNCTIONAL NON-HOMOLOGOUS END JOINING PROTEIN LIGD"/>
    <property type="match status" value="1"/>
</dbReference>
<sequence length="156" mass="17382">MRALLQELGLESWLKTTGGKGLHLFVPVRPQHDYETVKAFTEAVVQHMARTIPQRFVAKSGPRNRVGRIFIDYLRNGWVQSTAEAYSARARPGLAVSMPIARDELPALTGGAHWNIVTAPQRLEKLKADPWAGYWKKKQSLAGAMKLLPGFAPVRP</sequence>
<dbReference type="InterPro" id="IPR052171">
    <property type="entry name" value="NHEJ_LigD"/>
</dbReference>
<feature type="domain" description="DNA ligase D polymerase" evidence="1">
    <location>
        <begin position="1"/>
        <end position="131"/>
    </location>
</feature>
<accession>A0ABX6P4H3</accession>
<proteinExistence type="predicted"/>
<evidence type="ECO:0000313" key="2">
    <source>
        <dbReference type="EMBL" id="QJW84990.1"/>
    </source>
</evidence>
<evidence type="ECO:0000313" key="3">
    <source>
        <dbReference type="Proteomes" id="UP000500826"/>
    </source>
</evidence>
<protein>
    <recommendedName>
        <fullName evidence="1">DNA ligase D polymerase domain-containing protein</fullName>
    </recommendedName>
</protein>
<reference evidence="2 3" key="2">
    <citation type="submission" date="2020-05" db="EMBL/GenBank/DDBJ databases">
        <authorList>
            <person name="Khan S.A."/>
            <person name="Jeon C.O."/>
            <person name="Chun B.H."/>
        </authorList>
    </citation>
    <scope>NUCLEOTIDE SEQUENCE [LARGE SCALE GENOMIC DNA]</scope>
    <source>
        <strain evidence="2 3">H242</strain>
    </source>
</reference>
<reference evidence="2 3" key="1">
    <citation type="submission" date="2020-05" db="EMBL/GenBank/DDBJ databases">
        <title>Ramlibacter rhizophilus sp. nov., isolated from rhizosphere soil of national flower Mugunghwa from South Korea.</title>
        <authorList>
            <person name="Zheng-Fei Y."/>
            <person name="Huan T."/>
        </authorList>
    </citation>
    <scope>NUCLEOTIDE SEQUENCE [LARGE SCALE GENOMIC DNA]</scope>
    <source>
        <strain evidence="2 3">H242</strain>
    </source>
</reference>
<dbReference type="Gene3D" id="3.90.920.10">
    <property type="entry name" value="DNA primase, PRIM domain"/>
    <property type="match status" value="1"/>
</dbReference>
<dbReference type="InterPro" id="IPR014145">
    <property type="entry name" value="LigD_pol_dom"/>
</dbReference>
<dbReference type="PANTHER" id="PTHR42705:SF2">
    <property type="entry name" value="BIFUNCTIONAL NON-HOMOLOGOUS END JOINING PROTEIN LIGD"/>
    <property type="match status" value="1"/>
</dbReference>
<dbReference type="Proteomes" id="UP000500826">
    <property type="component" value="Chromosome"/>
</dbReference>
<keyword evidence="3" id="KW-1185">Reference proteome</keyword>
<evidence type="ECO:0000259" key="1">
    <source>
        <dbReference type="Pfam" id="PF21686"/>
    </source>
</evidence>
<gene>
    <name evidence="2" type="ORF">HK414_19835</name>
</gene>
<dbReference type="Pfam" id="PF21686">
    <property type="entry name" value="LigD_Prim-Pol"/>
    <property type="match status" value="1"/>
</dbReference>